<comment type="caution">
    <text evidence="2">The sequence shown here is derived from an EMBL/GenBank/DDBJ whole genome shotgun (WGS) entry which is preliminary data.</text>
</comment>
<keyword evidence="3" id="KW-1185">Reference proteome</keyword>
<evidence type="ECO:0000313" key="2">
    <source>
        <dbReference type="EMBL" id="MDP5138624.1"/>
    </source>
</evidence>
<gene>
    <name evidence="2" type="ORF">ORJ04_22000</name>
</gene>
<keyword evidence="1" id="KW-0812">Transmembrane</keyword>
<keyword evidence="1" id="KW-1133">Transmembrane helix</keyword>
<sequence>MDKYQAKHIPVAERLFNLVWGIGLLVVSYVGFAEQSFHLPGKGASNGVTFEGTALWLFIAAAVIGAINLFITIADHYDKRDNEHWYKPRSGRIVVTT</sequence>
<dbReference type="EMBL" id="JAPJDZ010000224">
    <property type="protein sequence ID" value="MDP5138624.1"/>
    <property type="molecule type" value="Genomic_DNA"/>
</dbReference>
<feature type="transmembrane region" description="Helical" evidence="1">
    <location>
        <begin position="53"/>
        <end position="74"/>
    </location>
</feature>
<dbReference type="RefSeq" id="WP_305977738.1">
    <property type="nucleotide sequence ID" value="NZ_JAPJDZ010000224.1"/>
</dbReference>
<keyword evidence="1" id="KW-0472">Membrane</keyword>
<evidence type="ECO:0000256" key="1">
    <source>
        <dbReference type="SAM" id="Phobius"/>
    </source>
</evidence>
<accession>A0ABT9I5D6</accession>
<feature type="transmembrane region" description="Helical" evidence="1">
    <location>
        <begin position="15"/>
        <end position="33"/>
    </location>
</feature>
<reference evidence="2 3" key="1">
    <citation type="submission" date="2022-11" db="EMBL/GenBank/DDBJ databases">
        <title>Viruses from the air-sea interface of a natural surface slick.</title>
        <authorList>
            <person name="Rahlff J."/>
            <person name="Holmfeldt K."/>
        </authorList>
    </citation>
    <scope>NUCLEOTIDE SEQUENCE [LARGE SCALE GENOMIC DNA]</scope>
    <source>
        <strain evidence="2 3">SMS4</strain>
    </source>
</reference>
<dbReference type="Proteomes" id="UP001231109">
    <property type="component" value="Unassembled WGS sequence"/>
</dbReference>
<evidence type="ECO:0000313" key="3">
    <source>
        <dbReference type="Proteomes" id="UP001231109"/>
    </source>
</evidence>
<proteinExistence type="predicted"/>
<protein>
    <submittedName>
        <fullName evidence="2">Uncharacterized protein</fullName>
    </submittedName>
</protein>
<organism evidence="2 3">
    <name type="scientific">Rheinheimera baltica</name>
    <dbReference type="NCBI Taxonomy" id="67576"/>
    <lineage>
        <taxon>Bacteria</taxon>
        <taxon>Pseudomonadati</taxon>
        <taxon>Pseudomonadota</taxon>
        <taxon>Gammaproteobacteria</taxon>
        <taxon>Chromatiales</taxon>
        <taxon>Chromatiaceae</taxon>
        <taxon>Rheinheimera</taxon>
    </lineage>
</organism>
<name>A0ABT9I5D6_9GAMM</name>